<dbReference type="EMBL" id="NPBJ01000013">
    <property type="protein sequence ID" value="PAE00570.1"/>
    <property type="molecule type" value="Genomic_DNA"/>
</dbReference>
<reference evidence="1 2" key="1">
    <citation type="submission" date="2017-07" db="EMBL/GenBank/DDBJ databases">
        <title>Isolation and whole genome analysis of endospore-forming bacteria from heroin.</title>
        <authorList>
            <person name="Kalinowski J."/>
            <person name="Ahrens B."/>
            <person name="Al-Dilaimi A."/>
            <person name="Winkler A."/>
            <person name="Wibberg D."/>
            <person name="Schleenbecker U."/>
            <person name="Ruckert C."/>
            <person name="Wolfel R."/>
            <person name="Grass G."/>
        </authorList>
    </citation>
    <scope>NUCLEOTIDE SEQUENCE [LARGE SCALE GENOMIC DNA]</scope>
    <source>
        <strain evidence="1 2">7517-1</strain>
    </source>
</reference>
<evidence type="ECO:0008006" key="3">
    <source>
        <dbReference type="Google" id="ProtNLM"/>
    </source>
</evidence>
<dbReference type="InterPro" id="IPR047705">
    <property type="entry name" value="AimR-like"/>
</dbReference>
<sequence>MKPLSLQILNRLDELDMTAVAACKLLGITQGAMSGFTRGLHEMSFNIVLRLPEALFDGKHEIVRRAALLMDGPLNIRASLEYLYNNDYHEDLVTIIENDRQFLRSQDIYEAYRLAMEYQKCRFKSYDELTIKLDRAMYFTRDKQAQALLKIIQADIAYQNREFKTMRSAAATAREIIGELKDTFFKNSYTSRIDKLFAHAALFEGNLPEAREYAQKVIDAKVSPKLTSDAYYILGTSYWFEDQALTLDNLRKSSEILRAAGREDMAQEIEMRDIETVKTYYGIDLDVITDDMDPSEKAFRYAKRGDKAQAIEILDSIPETAFRLYYRGIAENDCALHLQSLLQLMKGGDNFYIGLPLSELMKDEFYRNIALKLTKKGEI</sequence>
<dbReference type="Pfam" id="PF22871">
    <property type="entry name" value="AimR"/>
    <property type="match status" value="1"/>
</dbReference>
<comment type="caution">
    <text evidence="1">The sequence shown here is derived from an EMBL/GenBank/DDBJ whole genome shotgun (WGS) entry which is preliminary data.</text>
</comment>
<name>A0ABX4H0B4_9BACI</name>
<protein>
    <recommendedName>
        <fullName evidence="3">HTH cro/C1-type domain-containing protein</fullName>
    </recommendedName>
</protein>
<dbReference type="Proteomes" id="UP000216852">
    <property type="component" value="Unassembled WGS sequence"/>
</dbReference>
<proteinExistence type="predicted"/>
<gene>
    <name evidence="1" type="ORF">CHH48_07320</name>
</gene>
<keyword evidence="2" id="KW-1185">Reference proteome</keyword>
<accession>A0ABX4H0B4</accession>
<dbReference type="RefSeq" id="WP_095218483.1">
    <property type="nucleotide sequence ID" value="NZ_NPBJ01000013.1"/>
</dbReference>
<evidence type="ECO:0000313" key="1">
    <source>
        <dbReference type="EMBL" id="PAE00570.1"/>
    </source>
</evidence>
<dbReference type="NCBIfam" id="NF038310">
    <property type="entry name" value="lysogeny_AimR"/>
    <property type="match status" value="1"/>
</dbReference>
<evidence type="ECO:0000313" key="2">
    <source>
        <dbReference type="Proteomes" id="UP000216852"/>
    </source>
</evidence>
<organism evidence="1 2">
    <name type="scientific">Terribacillus saccharophilus</name>
    <dbReference type="NCBI Taxonomy" id="361277"/>
    <lineage>
        <taxon>Bacteria</taxon>
        <taxon>Bacillati</taxon>
        <taxon>Bacillota</taxon>
        <taxon>Bacilli</taxon>
        <taxon>Bacillales</taxon>
        <taxon>Bacillaceae</taxon>
        <taxon>Terribacillus</taxon>
    </lineage>
</organism>